<evidence type="ECO:0000313" key="1">
    <source>
        <dbReference type="EMBL" id="MPM41101.1"/>
    </source>
</evidence>
<reference evidence="1" key="1">
    <citation type="submission" date="2019-08" db="EMBL/GenBank/DDBJ databases">
        <authorList>
            <person name="Kucharzyk K."/>
            <person name="Murdoch R.W."/>
            <person name="Higgins S."/>
            <person name="Loffler F."/>
        </authorList>
    </citation>
    <scope>NUCLEOTIDE SEQUENCE</scope>
</reference>
<protein>
    <submittedName>
        <fullName evidence="1">Uncharacterized protein</fullName>
    </submittedName>
</protein>
<dbReference type="InterPro" id="IPR052345">
    <property type="entry name" value="Rad_response_metalloprotease"/>
</dbReference>
<gene>
    <name evidence="1" type="ORF">SDC9_87751</name>
</gene>
<name>A0A644ZMQ4_9ZZZZ</name>
<sequence length="234" mass="26211">MIKCASKLDSNGIPLLSKDQLERHGEKILHIFSPAVLVNPQPTDLDGLIREMGFNQEYQYLSHNGVYLGLTVFNDTDMLPVYNPILNRAEFISVKKNTIIIEGTLAENPAYEHRERFTLGHEAAHGLIHAEYYRRKAEFAGFCDNSGGIYSKPCAPDLSGVDASGKRLQGEAWLEWQANYLAAVLLMPKAAIKNIDFKCNGRWHLELISMMVEVFNVSAQAAWVRLASLGYLPT</sequence>
<dbReference type="PANTHER" id="PTHR43236">
    <property type="entry name" value="ANTITOXIN HIGA1"/>
    <property type="match status" value="1"/>
</dbReference>
<organism evidence="1">
    <name type="scientific">bioreactor metagenome</name>
    <dbReference type="NCBI Taxonomy" id="1076179"/>
    <lineage>
        <taxon>unclassified sequences</taxon>
        <taxon>metagenomes</taxon>
        <taxon>ecological metagenomes</taxon>
    </lineage>
</organism>
<proteinExistence type="predicted"/>
<dbReference type="EMBL" id="VSSQ01009246">
    <property type="protein sequence ID" value="MPM41101.1"/>
    <property type="molecule type" value="Genomic_DNA"/>
</dbReference>
<accession>A0A644ZMQ4</accession>
<dbReference type="AlphaFoldDB" id="A0A644ZMQ4"/>
<dbReference type="PANTHER" id="PTHR43236:SF2">
    <property type="entry name" value="BLL0069 PROTEIN"/>
    <property type="match status" value="1"/>
</dbReference>
<comment type="caution">
    <text evidence="1">The sequence shown here is derived from an EMBL/GenBank/DDBJ whole genome shotgun (WGS) entry which is preliminary data.</text>
</comment>